<dbReference type="PANTHER" id="PTHR34615:SF1">
    <property type="entry name" value="PX DOMAIN-CONTAINING PROTEIN"/>
    <property type="match status" value="1"/>
</dbReference>
<proteinExistence type="predicted"/>
<dbReference type="EMBL" id="HBUF01603182">
    <property type="protein sequence ID" value="CAG6776759.1"/>
    <property type="molecule type" value="Transcribed_RNA"/>
</dbReference>
<reference evidence="1" key="1">
    <citation type="submission" date="2021-05" db="EMBL/GenBank/DDBJ databases">
        <authorList>
            <person name="Alioto T."/>
            <person name="Alioto T."/>
            <person name="Gomez Garrido J."/>
        </authorList>
    </citation>
    <scope>NUCLEOTIDE SEQUENCE</scope>
</reference>
<evidence type="ECO:0000313" key="1">
    <source>
        <dbReference type="EMBL" id="CAG6776747.1"/>
    </source>
</evidence>
<organism evidence="1">
    <name type="scientific">Cacopsylla melanoneura</name>
    <dbReference type="NCBI Taxonomy" id="428564"/>
    <lineage>
        <taxon>Eukaryota</taxon>
        <taxon>Metazoa</taxon>
        <taxon>Ecdysozoa</taxon>
        <taxon>Arthropoda</taxon>
        <taxon>Hexapoda</taxon>
        <taxon>Insecta</taxon>
        <taxon>Pterygota</taxon>
        <taxon>Neoptera</taxon>
        <taxon>Paraneoptera</taxon>
        <taxon>Hemiptera</taxon>
        <taxon>Sternorrhyncha</taxon>
        <taxon>Psylloidea</taxon>
        <taxon>Psyllidae</taxon>
        <taxon>Psyllinae</taxon>
        <taxon>Cacopsylla</taxon>
    </lineage>
</organism>
<accession>A0A8D9B4X7</accession>
<dbReference type="EMBL" id="HBUF01603178">
    <property type="protein sequence ID" value="CAG6776747.1"/>
    <property type="molecule type" value="Transcribed_RNA"/>
</dbReference>
<dbReference type="PANTHER" id="PTHR34615">
    <property type="entry name" value="PX DOMAIN-CONTAINING PROTEIN"/>
    <property type="match status" value="1"/>
</dbReference>
<protein>
    <submittedName>
        <fullName evidence="1">Uncharacterized protein</fullName>
    </submittedName>
</protein>
<dbReference type="AlphaFoldDB" id="A0A8D9B4X7"/>
<sequence>MSIEEALFLHVIGEINDDDLDLAIMHHLEDAQPRQLRAEKYGRFNLEDHDEKEVWQMFRFKKEHIPLLQRLLHIPEEISTNDRGTISDCRQRSIVHSSSAVGIPQQVDRP</sequence>
<name>A0A8D9B4X7_9HEMI</name>